<protein>
    <submittedName>
        <fullName evidence="3">Phosphoglycerate mutase family protein</fullName>
    </submittedName>
</protein>
<comment type="caution">
    <text evidence="3">The sequence shown here is derived from an EMBL/GenBank/DDBJ whole genome shotgun (WGS) entry which is preliminary data.</text>
</comment>
<dbReference type="CDD" id="cd07067">
    <property type="entry name" value="HP_PGM_like"/>
    <property type="match status" value="1"/>
</dbReference>
<dbReference type="SUPFAM" id="SSF53254">
    <property type="entry name" value="Phosphoglycerate mutase-like"/>
    <property type="match status" value="1"/>
</dbReference>
<dbReference type="GO" id="GO:0016791">
    <property type="term" value="F:phosphatase activity"/>
    <property type="evidence" value="ECO:0007669"/>
    <property type="project" value="TreeGrafter"/>
</dbReference>
<name>A0A0G0WIC9_9BACT</name>
<evidence type="ECO:0000256" key="2">
    <source>
        <dbReference type="ARBA" id="ARBA00023235"/>
    </source>
</evidence>
<evidence type="ECO:0000313" key="3">
    <source>
        <dbReference type="EMBL" id="KKS11802.1"/>
    </source>
</evidence>
<dbReference type="PANTHER" id="PTHR48100:SF1">
    <property type="entry name" value="HISTIDINE PHOSPHATASE FAMILY PROTEIN-RELATED"/>
    <property type="match status" value="1"/>
</dbReference>
<keyword evidence="1" id="KW-0324">Glycolysis</keyword>
<dbReference type="GO" id="GO:0005737">
    <property type="term" value="C:cytoplasm"/>
    <property type="evidence" value="ECO:0007669"/>
    <property type="project" value="TreeGrafter"/>
</dbReference>
<accession>A0A0G0WIC9</accession>
<proteinExistence type="predicted"/>
<dbReference type="PROSITE" id="PS00175">
    <property type="entry name" value="PG_MUTASE"/>
    <property type="match status" value="1"/>
</dbReference>
<dbReference type="InterPro" id="IPR001345">
    <property type="entry name" value="PG/BPGM_mutase_AS"/>
</dbReference>
<reference evidence="3 4" key="1">
    <citation type="journal article" date="2015" name="Nature">
        <title>rRNA introns, odd ribosomes, and small enigmatic genomes across a large radiation of phyla.</title>
        <authorList>
            <person name="Brown C.T."/>
            <person name="Hug L.A."/>
            <person name="Thomas B.C."/>
            <person name="Sharon I."/>
            <person name="Castelle C.J."/>
            <person name="Singh A."/>
            <person name="Wilkins M.J."/>
            <person name="Williams K.H."/>
            <person name="Banfield J.F."/>
        </authorList>
    </citation>
    <scope>NUCLEOTIDE SEQUENCE [LARGE SCALE GENOMIC DNA]</scope>
</reference>
<evidence type="ECO:0000256" key="1">
    <source>
        <dbReference type="ARBA" id="ARBA00023152"/>
    </source>
</evidence>
<organism evidence="3 4">
    <name type="scientific">Candidatus Daviesbacteria bacterium GW2011_GWB1_41_5</name>
    <dbReference type="NCBI Taxonomy" id="1618429"/>
    <lineage>
        <taxon>Bacteria</taxon>
        <taxon>Candidatus Daviesiibacteriota</taxon>
    </lineage>
</organism>
<dbReference type="Pfam" id="PF00300">
    <property type="entry name" value="His_Phos_1"/>
    <property type="match status" value="1"/>
</dbReference>
<dbReference type="Proteomes" id="UP000034753">
    <property type="component" value="Unassembled WGS sequence"/>
</dbReference>
<dbReference type="PANTHER" id="PTHR48100">
    <property type="entry name" value="BROAD-SPECIFICITY PHOSPHATASE YOR283W-RELATED"/>
    <property type="match status" value="1"/>
</dbReference>
<dbReference type="InterPro" id="IPR013078">
    <property type="entry name" value="His_Pase_superF_clade-1"/>
</dbReference>
<dbReference type="Gene3D" id="3.40.50.1240">
    <property type="entry name" value="Phosphoglycerate mutase-like"/>
    <property type="match status" value="1"/>
</dbReference>
<dbReference type="InterPro" id="IPR050275">
    <property type="entry name" value="PGM_Phosphatase"/>
</dbReference>
<evidence type="ECO:0000313" key="4">
    <source>
        <dbReference type="Proteomes" id="UP000034753"/>
    </source>
</evidence>
<sequence>MIVYLIRHGESEGNVGPFVQGPEESLTADGIKQAQLLGKRFQSISADVILSSPEERAKKTAEIIGKYTNIPIELSDLLVEFIKPSVIIKKLKKDPKVKEIKKLLKDNFHVSGWKHSDEENFEDFKKRAVALLNYLLTRKEQNIVIATHGIFMRMLIAVVIIGDELTSYEYWKFFVALYLDNTGITVLKSNDKELYDDAPKWELVTWNDHAHLGEVE</sequence>
<dbReference type="AlphaFoldDB" id="A0A0G0WIC9"/>
<gene>
    <name evidence="3" type="ORF">UU67_C0063G0003</name>
</gene>
<dbReference type="EMBL" id="LCBN01000063">
    <property type="protein sequence ID" value="KKS11802.1"/>
    <property type="molecule type" value="Genomic_DNA"/>
</dbReference>
<dbReference type="SMART" id="SM00855">
    <property type="entry name" value="PGAM"/>
    <property type="match status" value="1"/>
</dbReference>
<keyword evidence="2" id="KW-0413">Isomerase</keyword>
<dbReference type="InterPro" id="IPR029033">
    <property type="entry name" value="His_PPase_superfam"/>
</dbReference>